<reference evidence="2" key="3">
    <citation type="submission" date="2015-04" db="UniProtKB">
        <authorList>
            <consortium name="EnsemblPlants"/>
        </authorList>
    </citation>
    <scope>IDENTIFICATION</scope>
    <source>
        <strain evidence="2">cv. Jemalong A17</strain>
    </source>
</reference>
<reference evidence="1 3" key="1">
    <citation type="journal article" date="2011" name="Nature">
        <title>The Medicago genome provides insight into the evolution of rhizobial symbioses.</title>
        <authorList>
            <person name="Young N.D."/>
            <person name="Debelle F."/>
            <person name="Oldroyd G.E."/>
            <person name="Geurts R."/>
            <person name="Cannon S.B."/>
            <person name="Udvardi M.K."/>
            <person name="Benedito V.A."/>
            <person name="Mayer K.F."/>
            <person name="Gouzy J."/>
            <person name="Schoof H."/>
            <person name="Van de Peer Y."/>
            <person name="Proost S."/>
            <person name="Cook D.R."/>
            <person name="Meyers B.C."/>
            <person name="Spannagl M."/>
            <person name="Cheung F."/>
            <person name="De Mita S."/>
            <person name="Krishnakumar V."/>
            <person name="Gundlach H."/>
            <person name="Zhou S."/>
            <person name="Mudge J."/>
            <person name="Bharti A.K."/>
            <person name="Murray J.D."/>
            <person name="Naoumkina M.A."/>
            <person name="Rosen B."/>
            <person name="Silverstein K.A."/>
            <person name="Tang H."/>
            <person name="Rombauts S."/>
            <person name="Zhao P.X."/>
            <person name="Zhou P."/>
            <person name="Barbe V."/>
            <person name="Bardou P."/>
            <person name="Bechner M."/>
            <person name="Bellec A."/>
            <person name="Berger A."/>
            <person name="Berges H."/>
            <person name="Bidwell S."/>
            <person name="Bisseling T."/>
            <person name="Choisne N."/>
            <person name="Couloux A."/>
            <person name="Denny R."/>
            <person name="Deshpande S."/>
            <person name="Dai X."/>
            <person name="Doyle J.J."/>
            <person name="Dudez A.M."/>
            <person name="Farmer A.D."/>
            <person name="Fouteau S."/>
            <person name="Franken C."/>
            <person name="Gibelin C."/>
            <person name="Gish J."/>
            <person name="Goldstein S."/>
            <person name="Gonzalez A.J."/>
            <person name="Green P.J."/>
            <person name="Hallab A."/>
            <person name="Hartog M."/>
            <person name="Hua A."/>
            <person name="Humphray S.J."/>
            <person name="Jeong D.H."/>
            <person name="Jing Y."/>
            <person name="Jocker A."/>
            <person name="Kenton S.M."/>
            <person name="Kim D.J."/>
            <person name="Klee K."/>
            <person name="Lai H."/>
            <person name="Lang C."/>
            <person name="Lin S."/>
            <person name="Macmil S.L."/>
            <person name="Magdelenat G."/>
            <person name="Matthews L."/>
            <person name="McCorrison J."/>
            <person name="Monaghan E.L."/>
            <person name="Mun J.H."/>
            <person name="Najar F.Z."/>
            <person name="Nicholson C."/>
            <person name="Noirot C."/>
            <person name="O'Bleness M."/>
            <person name="Paule C.R."/>
            <person name="Poulain J."/>
            <person name="Prion F."/>
            <person name="Qin B."/>
            <person name="Qu C."/>
            <person name="Retzel E.F."/>
            <person name="Riddle C."/>
            <person name="Sallet E."/>
            <person name="Samain S."/>
            <person name="Samson N."/>
            <person name="Sanders I."/>
            <person name="Saurat O."/>
            <person name="Scarpelli C."/>
            <person name="Schiex T."/>
            <person name="Segurens B."/>
            <person name="Severin A.J."/>
            <person name="Sherrier D.J."/>
            <person name="Shi R."/>
            <person name="Sims S."/>
            <person name="Singer S.R."/>
            <person name="Sinharoy S."/>
            <person name="Sterck L."/>
            <person name="Viollet A."/>
            <person name="Wang B.B."/>
            <person name="Wang K."/>
            <person name="Wang M."/>
            <person name="Wang X."/>
            <person name="Warfsmann J."/>
            <person name="Weissenbach J."/>
            <person name="White D.D."/>
            <person name="White J.D."/>
            <person name="Wiley G.B."/>
            <person name="Wincker P."/>
            <person name="Xing Y."/>
            <person name="Yang L."/>
            <person name="Yao Z."/>
            <person name="Ying F."/>
            <person name="Zhai J."/>
            <person name="Zhou L."/>
            <person name="Zuber A."/>
            <person name="Denarie J."/>
            <person name="Dixon R.A."/>
            <person name="May G.D."/>
            <person name="Schwartz D.C."/>
            <person name="Rogers J."/>
            <person name="Quetier F."/>
            <person name="Town C.D."/>
            <person name="Roe B.A."/>
        </authorList>
    </citation>
    <scope>NUCLEOTIDE SEQUENCE [LARGE SCALE GENOMIC DNA]</scope>
    <source>
        <strain evidence="1">A17</strain>
        <strain evidence="2 3">cv. Jemalong A17</strain>
    </source>
</reference>
<name>A0A072U8F8_MEDTR</name>
<proteinExistence type="predicted"/>
<evidence type="ECO:0000313" key="3">
    <source>
        <dbReference type="Proteomes" id="UP000002051"/>
    </source>
</evidence>
<dbReference type="EnsemblPlants" id="KEH26059">
    <property type="protein sequence ID" value="KEH26059"/>
    <property type="gene ID" value="MTR_6g043350"/>
</dbReference>
<organism evidence="1 3">
    <name type="scientific">Medicago truncatula</name>
    <name type="common">Barrel medic</name>
    <name type="synonym">Medicago tribuloides</name>
    <dbReference type="NCBI Taxonomy" id="3880"/>
    <lineage>
        <taxon>Eukaryota</taxon>
        <taxon>Viridiplantae</taxon>
        <taxon>Streptophyta</taxon>
        <taxon>Embryophyta</taxon>
        <taxon>Tracheophyta</taxon>
        <taxon>Spermatophyta</taxon>
        <taxon>Magnoliopsida</taxon>
        <taxon>eudicotyledons</taxon>
        <taxon>Gunneridae</taxon>
        <taxon>Pentapetalae</taxon>
        <taxon>rosids</taxon>
        <taxon>fabids</taxon>
        <taxon>Fabales</taxon>
        <taxon>Fabaceae</taxon>
        <taxon>Papilionoideae</taxon>
        <taxon>50 kb inversion clade</taxon>
        <taxon>NPAAA clade</taxon>
        <taxon>Hologalegina</taxon>
        <taxon>IRL clade</taxon>
        <taxon>Trifolieae</taxon>
        <taxon>Medicago</taxon>
    </lineage>
</organism>
<dbReference type="AlphaFoldDB" id="A0A072U8F8"/>
<sequence length="63" mass="7360">MCDFVVVKEVQSNQEGLVKVRDADVDCCRRGSRPRDLKIEKVPLIYFHSRSIVDTKVWYGFNI</sequence>
<evidence type="ECO:0000313" key="1">
    <source>
        <dbReference type="EMBL" id="KEH26059.1"/>
    </source>
</evidence>
<keyword evidence="3" id="KW-1185">Reference proteome</keyword>
<dbReference type="HOGENOM" id="CLU_2889185_0_0_1"/>
<evidence type="ECO:0000313" key="2">
    <source>
        <dbReference type="EnsemblPlants" id="KEH26059"/>
    </source>
</evidence>
<dbReference type="Proteomes" id="UP000002051">
    <property type="component" value="Chromosome 6"/>
</dbReference>
<reference evidence="1 3" key="2">
    <citation type="journal article" date="2014" name="BMC Genomics">
        <title>An improved genome release (version Mt4.0) for the model legume Medicago truncatula.</title>
        <authorList>
            <person name="Tang H."/>
            <person name="Krishnakumar V."/>
            <person name="Bidwell S."/>
            <person name="Rosen B."/>
            <person name="Chan A."/>
            <person name="Zhou S."/>
            <person name="Gentzbittel L."/>
            <person name="Childs K.L."/>
            <person name="Yandell M."/>
            <person name="Gundlach H."/>
            <person name="Mayer K.F."/>
            <person name="Schwartz D.C."/>
            <person name="Town C.D."/>
        </authorList>
    </citation>
    <scope>GENOME REANNOTATION</scope>
    <source>
        <strain evidence="1">A17</strain>
        <strain evidence="2 3">cv. Jemalong A17</strain>
    </source>
</reference>
<protein>
    <submittedName>
        <fullName evidence="1 2">Uncharacterized protein</fullName>
    </submittedName>
</protein>
<gene>
    <name evidence="1" type="ordered locus">MTR_6g043350</name>
</gene>
<dbReference type="EMBL" id="CM001222">
    <property type="protein sequence ID" value="KEH26059.1"/>
    <property type="molecule type" value="Genomic_DNA"/>
</dbReference>
<accession>A0A072U8F8</accession>